<dbReference type="EMBL" id="KZ293415">
    <property type="protein sequence ID" value="PBK77849.1"/>
    <property type="molecule type" value="Genomic_DNA"/>
</dbReference>
<sequence>MSNQYVHVAENFTVGIPQLKPLPPPSLLVVPPSLFSLASMSSAIKYYCSVTLKLYEATLTPSELTIEEYEVLVNEQACTKEKYAEAMDAHEEWKVAKVEALRQATEKKEEWLVEAKQLADEKELQRLAMVKQQEEATERKKQNDLKKKKEEKKL</sequence>
<evidence type="ECO:0000256" key="1">
    <source>
        <dbReference type="SAM" id="MobiDB-lite"/>
    </source>
</evidence>
<gene>
    <name evidence="2" type="ORF">ARMSODRAFT_1010482</name>
</gene>
<reference evidence="3" key="1">
    <citation type="journal article" date="2017" name="Nat. Ecol. Evol.">
        <title>Genome expansion and lineage-specific genetic innovations in the forest pathogenic fungi Armillaria.</title>
        <authorList>
            <person name="Sipos G."/>
            <person name="Prasanna A.N."/>
            <person name="Walter M.C."/>
            <person name="O'Connor E."/>
            <person name="Balint B."/>
            <person name="Krizsan K."/>
            <person name="Kiss B."/>
            <person name="Hess J."/>
            <person name="Varga T."/>
            <person name="Slot J."/>
            <person name="Riley R."/>
            <person name="Boka B."/>
            <person name="Rigling D."/>
            <person name="Barry K."/>
            <person name="Lee J."/>
            <person name="Mihaltcheva S."/>
            <person name="LaButti K."/>
            <person name="Lipzen A."/>
            <person name="Waldron R."/>
            <person name="Moloney N.M."/>
            <person name="Sperisen C."/>
            <person name="Kredics L."/>
            <person name="Vagvoelgyi C."/>
            <person name="Patrignani A."/>
            <person name="Fitzpatrick D."/>
            <person name="Nagy I."/>
            <person name="Doyle S."/>
            <person name="Anderson J.B."/>
            <person name="Grigoriev I.V."/>
            <person name="Gueldener U."/>
            <person name="Muensterkoetter M."/>
            <person name="Nagy L.G."/>
        </authorList>
    </citation>
    <scope>NUCLEOTIDE SEQUENCE [LARGE SCALE GENOMIC DNA]</scope>
    <source>
        <strain evidence="3">28-4</strain>
    </source>
</reference>
<dbReference type="Proteomes" id="UP000218334">
    <property type="component" value="Unassembled WGS sequence"/>
</dbReference>
<keyword evidence="3" id="KW-1185">Reference proteome</keyword>
<protein>
    <submittedName>
        <fullName evidence="2">Uncharacterized protein</fullName>
    </submittedName>
</protein>
<organism evidence="2 3">
    <name type="scientific">Armillaria solidipes</name>
    <dbReference type="NCBI Taxonomy" id="1076256"/>
    <lineage>
        <taxon>Eukaryota</taxon>
        <taxon>Fungi</taxon>
        <taxon>Dikarya</taxon>
        <taxon>Basidiomycota</taxon>
        <taxon>Agaricomycotina</taxon>
        <taxon>Agaricomycetes</taxon>
        <taxon>Agaricomycetidae</taxon>
        <taxon>Agaricales</taxon>
        <taxon>Marasmiineae</taxon>
        <taxon>Physalacriaceae</taxon>
        <taxon>Armillaria</taxon>
    </lineage>
</organism>
<name>A0A2H3C444_9AGAR</name>
<proteinExistence type="predicted"/>
<evidence type="ECO:0000313" key="3">
    <source>
        <dbReference type="Proteomes" id="UP000218334"/>
    </source>
</evidence>
<feature type="compositionally biased region" description="Basic and acidic residues" evidence="1">
    <location>
        <begin position="132"/>
        <end position="154"/>
    </location>
</feature>
<dbReference type="AlphaFoldDB" id="A0A2H3C444"/>
<feature type="region of interest" description="Disordered" evidence="1">
    <location>
        <begin position="131"/>
        <end position="154"/>
    </location>
</feature>
<accession>A0A2H3C444</accession>
<evidence type="ECO:0000313" key="2">
    <source>
        <dbReference type="EMBL" id="PBK77849.1"/>
    </source>
</evidence>